<evidence type="ECO:0000313" key="2">
    <source>
        <dbReference type="Proteomes" id="UP001218208"/>
    </source>
</evidence>
<name>A0AAI9BXF5_STEMA</name>
<reference evidence="1" key="1">
    <citation type="submission" date="2022-07" db="EMBL/GenBank/DDBJ databases">
        <authorList>
            <consortium name="DAFM: The Division of Animal and Food Microbiology"/>
        </authorList>
    </citation>
    <scope>NUCLEOTIDE SEQUENCE</scope>
    <source>
        <strain evidence="1">19MO01SH01-2</strain>
    </source>
</reference>
<accession>A0AAI9BXF5</accession>
<organism evidence="1 2">
    <name type="scientific">Stenotrophomonas maltophilia</name>
    <name type="common">Pseudomonas maltophilia</name>
    <name type="synonym">Xanthomonas maltophilia</name>
    <dbReference type="NCBI Taxonomy" id="40324"/>
    <lineage>
        <taxon>Bacteria</taxon>
        <taxon>Pseudomonadati</taxon>
        <taxon>Pseudomonadota</taxon>
        <taxon>Gammaproteobacteria</taxon>
        <taxon>Lysobacterales</taxon>
        <taxon>Lysobacteraceae</taxon>
        <taxon>Stenotrophomonas</taxon>
        <taxon>Stenotrophomonas maltophilia group</taxon>
    </lineage>
</organism>
<dbReference type="AlphaFoldDB" id="A0AAI9BXF5"/>
<gene>
    <name evidence="1" type="ORF">QEG23_000895</name>
</gene>
<sequence>MTVAKRLQAALDAEGALLFLARYVRHARCGQAAAWCASADVPTLQAEAAERWGEQAEILSWDVQRRERRRWRRLEFKVYLDDDKCWYGDAIAPYRRAPSVAELLQVMHAQYWLDPFELYLYADGLDEGAIVLPAGGIIHFQRSPGGVYRLLALQAGFADAGARERAVQAVRNAMQRSHDAVWLRRHIDPQLPWQDWLGPAELAGTRI</sequence>
<protein>
    <submittedName>
        <fullName evidence="1">Uncharacterized protein</fullName>
    </submittedName>
</protein>
<dbReference type="RefSeq" id="WP_110713935.1">
    <property type="nucleotide sequence ID" value="NZ_CP029773.1"/>
</dbReference>
<evidence type="ECO:0000313" key="1">
    <source>
        <dbReference type="EMBL" id="EKT4091412.1"/>
    </source>
</evidence>
<dbReference type="Proteomes" id="UP001218208">
    <property type="component" value="Unassembled WGS sequence"/>
</dbReference>
<comment type="caution">
    <text evidence="1">The sequence shown here is derived from an EMBL/GenBank/DDBJ whole genome shotgun (WGS) entry which is preliminary data.</text>
</comment>
<dbReference type="EMBL" id="ABLOJW010000004">
    <property type="protein sequence ID" value="EKT4091412.1"/>
    <property type="molecule type" value="Genomic_DNA"/>
</dbReference>
<proteinExistence type="predicted"/>